<gene>
    <name evidence="4" type="ORF">BO78DRAFT_384385</name>
</gene>
<dbReference type="OrthoDB" id="4838614at2759"/>
<keyword evidence="1" id="KW-0175">Coiled coil</keyword>
<evidence type="ECO:0000313" key="5">
    <source>
        <dbReference type="Proteomes" id="UP000248423"/>
    </source>
</evidence>
<dbReference type="Proteomes" id="UP000248423">
    <property type="component" value="Unassembled WGS sequence"/>
</dbReference>
<evidence type="ECO:0000259" key="3">
    <source>
        <dbReference type="Pfam" id="PF22893"/>
    </source>
</evidence>
<feature type="compositionally biased region" description="Polar residues" evidence="2">
    <location>
        <begin position="32"/>
        <end position="45"/>
    </location>
</feature>
<feature type="compositionally biased region" description="Basic and acidic residues" evidence="2">
    <location>
        <begin position="847"/>
        <end position="866"/>
    </location>
</feature>
<feature type="region of interest" description="Disordered" evidence="2">
    <location>
        <begin position="820"/>
        <end position="887"/>
    </location>
</feature>
<feature type="compositionally biased region" description="Basic residues" evidence="2">
    <location>
        <begin position="452"/>
        <end position="461"/>
    </location>
</feature>
<dbReference type="Pfam" id="PF22893">
    <property type="entry name" value="ULD_2"/>
    <property type="match status" value="1"/>
</dbReference>
<dbReference type="VEuPathDB" id="FungiDB:BO78DRAFT_384385"/>
<feature type="region of interest" description="Disordered" evidence="2">
    <location>
        <begin position="443"/>
        <end position="463"/>
    </location>
</feature>
<feature type="compositionally biased region" description="Polar residues" evidence="2">
    <location>
        <begin position="1"/>
        <end position="20"/>
    </location>
</feature>
<feature type="domain" description="Ubiquitin-like" evidence="3">
    <location>
        <begin position="742"/>
        <end position="819"/>
    </location>
</feature>
<dbReference type="STRING" id="1448318.A0A319EXL8"/>
<proteinExistence type="predicted"/>
<dbReference type="EMBL" id="KZ826327">
    <property type="protein sequence ID" value="PYI09514.1"/>
    <property type="molecule type" value="Genomic_DNA"/>
</dbReference>
<evidence type="ECO:0000256" key="2">
    <source>
        <dbReference type="SAM" id="MobiDB-lite"/>
    </source>
</evidence>
<dbReference type="AlphaFoldDB" id="A0A319EXL8"/>
<accession>A0A319EXL8</accession>
<protein>
    <recommendedName>
        <fullName evidence="3">Ubiquitin-like domain-containing protein</fullName>
    </recommendedName>
</protein>
<reference evidence="4 5" key="1">
    <citation type="submission" date="2018-02" db="EMBL/GenBank/DDBJ databases">
        <title>The genomes of Aspergillus section Nigri reveals drivers in fungal speciation.</title>
        <authorList>
            <consortium name="DOE Joint Genome Institute"/>
            <person name="Vesth T.C."/>
            <person name="Nybo J."/>
            <person name="Theobald S."/>
            <person name="Brandl J."/>
            <person name="Frisvad J.C."/>
            <person name="Nielsen K.F."/>
            <person name="Lyhne E.K."/>
            <person name="Kogle M.E."/>
            <person name="Kuo A."/>
            <person name="Riley R."/>
            <person name="Clum A."/>
            <person name="Nolan M."/>
            <person name="Lipzen A."/>
            <person name="Salamov A."/>
            <person name="Henrissat B."/>
            <person name="Wiebenga A."/>
            <person name="De vries R.P."/>
            <person name="Grigoriev I.V."/>
            <person name="Mortensen U.H."/>
            <person name="Andersen M.R."/>
            <person name="Baker S.E."/>
        </authorList>
    </citation>
    <scope>NUCLEOTIDE SEQUENCE [LARGE SCALE GENOMIC DNA]</scope>
    <source>
        <strain evidence="4 5">CBS 121057</strain>
    </source>
</reference>
<organism evidence="4 5">
    <name type="scientific">Aspergillus sclerotiicarbonarius (strain CBS 121057 / IBT 28362)</name>
    <dbReference type="NCBI Taxonomy" id="1448318"/>
    <lineage>
        <taxon>Eukaryota</taxon>
        <taxon>Fungi</taxon>
        <taxon>Dikarya</taxon>
        <taxon>Ascomycota</taxon>
        <taxon>Pezizomycotina</taxon>
        <taxon>Eurotiomycetes</taxon>
        <taxon>Eurotiomycetidae</taxon>
        <taxon>Eurotiales</taxon>
        <taxon>Aspergillaceae</taxon>
        <taxon>Aspergillus</taxon>
        <taxon>Aspergillus subgen. Circumdati</taxon>
    </lineage>
</organism>
<dbReference type="InterPro" id="IPR054464">
    <property type="entry name" value="ULD_fung"/>
</dbReference>
<feature type="region of interest" description="Disordered" evidence="2">
    <location>
        <begin position="1"/>
        <end position="72"/>
    </location>
</feature>
<feature type="compositionally biased region" description="Polar residues" evidence="2">
    <location>
        <begin position="820"/>
        <end position="846"/>
    </location>
</feature>
<evidence type="ECO:0000256" key="1">
    <source>
        <dbReference type="SAM" id="Coils"/>
    </source>
</evidence>
<feature type="compositionally biased region" description="Polar residues" evidence="2">
    <location>
        <begin position="878"/>
        <end position="887"/>
    </location>
</feature>
<feature type="coiled-coil region" evidence="1">
    <location>
        <begin position="665"/>
        <end position="717"/>
    </location>
</feature>
<name>A0A319EXL8_ASPSB</name>
<sequence>MAPPITTSLDPRLIDSSTPTSDEEYSWAVSPPSETKGTYESTNQAPPLRYRRKAQTSSSKSVDDDLEDTSVDEREPRNYYPWLISNDDKAKDITIHCDLEISVDLTHDLESLARLNRLGHFKQAITLFETRLASHLDFFPVVAEHADLLLEQGAFGNLEQFVSDVLLDPPVEFAPDELHLLKVLQSLAQYHTRGALIPALRATTSALPFLNKPRFLGKSPTGIQIQLVEACVRIIVYAIKQSNFLNRLPSFRSLKDWVDSAVLLDSTNDNQTTKPKASIPGNQHPPKRFRISDWHCALVEEGFFWESHRLLRAVLPICGDADGLYTPRGWFEAFAQIDTISEAVDIFLGFSDDSVGDEQRLLTEFANASLLAEFLPPDSTREPVCKAHTQFQKRAQSLALTISSTCPHLVNSRPYLNWLLSECAPQPQADNTLSNRLQDLRTKPSWVPPRANAKKATRKPQPHGYLQTISASAQELGDYHLQTSVLQNLSQQCRDINERLQAIQDLARLCHETMQDAPGYLQSMVDEYLLLASANCDADKGRDLHRRLLEFEQSFPYSYDHDGTPLGGLSIVFFDIPLSEWMERKTKYRVLQMLDRTVEAQLTKGKLYDVEDHRLPVQILHQLGFLDLDHSDGATANKIENQDPEPKDLKHVPLSILPKNHHSKAGVTDDELQAVEDLIQELRQKRALLEKEEPKRRANFELCLEEEEDKNQLAESEKTRIITVRPRAMKDDIQAIREREPEYIILRIPVERNFILPFNQCQNLEAVEGLLKRTFSQDAILGLYLENGNYEFAGPDGDRISREEWTEVVRPGGTVVMNVKSSAEQSSSPIQDKQNLDVNNLAQTDQQTREDDIPNSDHVEKAEPQKDIQPSVEDAKTQSDPTSDQIP</sequence>
<keyword evidence="5" id="KW-1185">Reference proteome</keyword>
<evidence type="ECO:0000313" key="4">
    <source>
        <dbReference type="EMBL" id="PYI09514.1"/>
    </source>
</evidence>